<dbReference type="AlphaFoldDB" id="A0A1G9D2G1"/>
<dbReference type="NCBIfam" id="NF009466">
    <property type="entry name" value="PRK12826.1-2"/>
    <property type="match status" value="1"/>
</dbReference>
<dbReference type="STRING" id="1095776.SAMN04515672_3402"/>
<accession>A0A1G9D2G1</accession>
<dbReference type="InterPro" id="IPR057326">
    <property type="entry name" value="KR_dom"/>
</dbReference>
<dbReference type="Pfam" id="PF13561">
    <property type="entry name" value="adh_short_C2"/>
    <property type="match status" value="1"/>
</dbReference>
<gene>
    <name evidence="4" type="ORF">SAMN04515672_3402</name>
</gene>
<keyword evidence="5" id="KW-1185">Reference proteome</keyword>
<dbReference type="CDD" id="cd05233">
    <property type="entry name" value="SDR_c"/>
    <property type="match status" value="1"/>
</dbReference>
<protein>
    <submittedName>
        <fullName evidence="4">3-oxoacyl-[acyl-carrier protein] reductase</fullName>
    </submittedName>
</protein>
<dbReference type="GO" id="GO:0016616">
    <property type="term" value="F:oxidoreductase activity, acting on the CH-OH group of donors, NAD or NADP as acceptor"/>
    <property type="evidence" value="ECO:0007669"/>
    <property type="project" value="TreeGrafter"/>
</dbReference>
<dbReference type="OrthoDB" id="7442at2157"/>
<organism evidence="4 5">
    <name type="scientific">Natronorubrum texcoconense</name>
    <dbReference type="NCBI Taxonomy" id="1095776"/>
    <lineage>
        <taxon>Archaea</taxon>
        <taxon>Methanobacteriati</taxon>
        <taxon>Methanobacteriota</taxon>
        <taxon>Stenosarchaea group</taxon>
        <taxon>Halobacteria</taxon>
        <taxon>Halobacteriales</taxon>
        <taxon>Natrialbaceae</taxon>
        <taxon>Natronorubrum</taxon>
    </lineage>
</organism>
<name>A0A1G9D2G1_9EURY</name>
<reference evidence="5" key="1">
    <citation type="submission" date="2016-10" db="EMBL/GenBank/DDBJ databases">
        <authorList>
            <person name="Varghese N."/>
            <person name="Submissions S."/>
        </authorList>
    </citation>
    <scope>NUCLEOTIDE SEQUENCE [LARGE SCALE GENOMIC DNA]</scope>
    <source>
        <strain evidence="5">B4,CECT 8067,JCM 17497</strain>
    </source>
</reference>
<feature type="domain" description="Ketoreductase" evidence="3">
    <location>
        <begin position="9"/>
        <end position="189"/>
    </location>
</feature>
<evidence type="ECO:0000256" key="1">
    <source>
        <dbReference type="ARBA" id="ARBA00006484"/>
    </source>
</evidence>
<dbReference type="PRINTS" id="PR00081">
    <property type="entry name" value="GDHRDH"/>
</dbReference>
<dbReference type="SMART" id="SM00822">
    <property type="entry name" value="PKS_KR"/>
    <property type="match status" value="1"/>
</dbReference>
<evidence type="ECO:0000313" key="5">
    <source>
        <dbReference type="Proteomes" id="UP000198882"/>
    </source>
</evidence>
<comment type="similarity">
    <text evidence="1">Belongs to the short-chain dehydrogenases/reductases (SDR) family.</text>
</comment>
<dbReference type="InterPro" id="IPR036291">
    <property type="entry name" value="NAD(P)-bd_dom_sf"/>
</dbReference>
<dbReference type="SUPFAM" id="SSF51735">
    <property type="entry name" value="NAD(P)-binding Rossmann-fold domains"/>
    <property type="match status" value="1"/>
</dbReference>
<keyword evidence="2" id="KW-0560">Oxidoreductase</keyword>
<evidence type="ECO:0000313" key="4">
    <source>
        <dbReference type="EMBL" id="SDK58069.1"/>
    </source>
</evidence>
<proteinExistence type="inferred from homology"/>
<dbReference type="PANTHER" id="PTHR42760:SF133">
    <property type="entry name" value="3-OXOACYL-[ACYL-CARRIER-PROTEIN] REDUCTASE"/>
    <property type="match status" value="1"/>
</dbReference>
<dbReference type="InterPro" id="IPR020904">
    <property type="entry name" value="Sc_DH/Rdtase_CS"/>
</dbReference>
<dbReference type="RefSeq" id="WP_090309683.1">
    <property type="nucleotide sequence ID" value="NZ_FNFE01000005.1"/>
</dbReference>
<dbReference type="Proteomes" id="UP000198882">
    <property type="component" value="Unassembled WGS sequence"/>
</dbReference>
<dbReference type="InterPro" id="IPR002347">
    <property type="entry name" value="SDR_fam"/>
</dbReference>
<evidence type="ECO:0000259" key="3">
    <source>
        <dbReference type="SMART" id="SM00822"/>
    </source>
</evidence>
<dbReference type="FunFam" id="3.40.50.720:FF:000084">
    <property type="entry name" value="Short-chain dehydrogenase reductase"/>
    <property type="match status" value="1"/>
</dbReference>
<evidence type="ECO:0000256" key="2">
    <source>
        <dbReference type="ARBA" id="ARBA00023002"/>
    </source>
</evidence>
<dbReference type="EMBL" id="FNFE01000005">
    <property type="protein sequence ID" value="SDK58069.1"/>
    <property type="molecule type" value="Genomic_DNA"/>
</dbReference>
<dbReference type="PRINTS" id="PR00080">
    <property type="entry name" value="SDRFAMILY"/>
</dbReference>
<dbReference type="Gene3D" id="3.40.50.720">
    <property type="entry name" value="NAD(P)-binding Rossmann-like Domain"/>
    <property type="match status" value="1"/>
</dbReference>
<dbReference type="PANTHER" id="PTHR42760">
    <property type="entry name" value="SHORT-CHAIN DEHYDROGENASES/REDUCTASES FAMILY MEMBER"/>
    <property type="match status" value="1"/>
</dbReference>
<dbReference type="PROSITE" id="PS00061">
    <property type="entry name" value="ADH_SHORT"/>
    <property type="match status" value="1"/>
</dbReference>
<sequence>MTEQWFSGRTIVITGAAGGIGRACGRAFAKRGGTVIAGDIGDCQSLLEATADAPGEVHAFEVDVREPAALERLVERATTHGGLDVLVNNAGIVARESIEDLAPDRWHDVLETNLTGAYNAVQAAREPLCNSSGSIVTVSSLLSHIGYSDRVAYSASKGGLDAMTRALATELGSEGVRVNAVNPGFIRTEMTQTHLEAGKEDDFREKTTLDRLGEPEDVAELVTFLASDNAAFISGETILIDGGQAVKG</sequence>